<reference evidence="12 13" key="1">
    <citation type="journal article" date="2018" name="Mol. Biol. Evol.">
        <title>Broad Genomic Sampling Reveals a Smut Pathogenic Ancestry of the Fungal Clade Ustilaginomycotina.</title>
        <authorList>
            <person name="Kijpornyongpan T."/>
            <person name="Mondo S.J."/>
            <person name="Barry K."/>
            <person name="Sandor L."/>
            <person name="Lee J."/>
            <person name="Lipzen A."/>
            <person name="Pangilinan J."/>
            <person name="LaButti K."/>
            <person name="Hainaut M."/>
            <person name="Henrissat B."/>
            <person name="Grigoriev I.V."/>
            <person name="Spatafora J.W."/>
            <person name="Aime M.C."/>
        </authorList>
    </citation>
    <scope>NUCLEOTIDE SEQUENCE [LARGE SCALE GENOMIC DNA]</scope>
    <source>
        <strain evidence="12 13">MCA 4186</strain>
    </source>
</reference>
<comment type="catalytic activity">
    <reaction evidence="10">
        <text>N(6)-[(R)-lipoyl]-L-lysyl-[protein] + pyruvate + H(+) = N(6)-[(R)-S(8)-acetyldihydrolipoyl]-L-lysyl-[protein] + CO2</text>
        <dbReference type="Rhea" id="RHEA:19189"/>
        <dbReference type="Rhea" id="RHEA-COMP:10474"/>
        <dbReference type="Rhea" id="RHEA-COMP:10478"/>
        <dbReference type="ChEBI" id="CHEBI:15361"/>
        <dbReference type="ChEBI" id="CHEBI:15378"/>
        <dbReference type="ChEBI" id="CHEBI:16526"/>
        <dbReference type="ChEBI" id="CHEBI:83099"/>
        <dbReference type="ChEBI" id="CHEBI:83111"/>
        <dbReference type="EC" id="1.2.4.1"/>
    </reaction>
</comment>
<keyword evidence="6 10" id="KW-0560">Oxidoreductase</keyword>
<protein>
    <recommendedName>
        <fullName evidence="10">Pyruvate dehydrogenase E1 component subunit beta</fullName>
        <ecNumber evidence="10">1.2.4.1</ecNumber>
    </recommendedName>
</protein>
<gene>
    <name evidence="12" type="ORF">FA09DRAFT_329878</name>
</gene>
<keyword evidence="4" id="KW-0809">Transit peptide</keyword>
<dbReference type="Pfam" id="PF02779">
    <property type="entry name" value="Transket_pyr"/>
    <property type="match status" value="1"/>
</dbReference>
<dbReference type="InterPro" id="IPR029061">
    <property type="entry name" value="THDP-binding"/>
</dbReference>
<sequence length="372" mass="39877">MFRSALTAPLRAARVSAASTLPRVAAAAPVAQRFASSSSSAKKEMTVRDAINSAMEEEMIRDDSVFVLGEEVARYNGAYKITKGLLDKFGERRVIDTPITEAGFTGLAIGAALAGLRPICEFMTFNFAMQSIDHIVNSAGKTYYMSGGNVPCPIVFRGPNGAAAGVGAQHSQDYAAWYGQIPGLKVISPWSAEDCRGLLKAAIRDPNPVVFLENEILYGMNFPVSEECLSDDFLLPIGKAKVEREGKDITLVSHTLGVTHCMNAAAELAKEGIEAEVINLRSIRPLDIETIIASVKKTNRLVTVEGGFPAFGVGSEICAQIMESDAFDHLDAPVERVTGADVGTPYAKNLEDLAFPDAALVVKVAKRALYRS</sequence>
<evidence type="ECO:0000256" key="10">
    <source>
        <dbReference type="RuleBase" id="RU364074"/>
    </source>
</evidence>
<accession>A0A316Z9L8</accession>
<keyword evidence="7 10" id="KW-0786">Thiamine pyrophosphate</keyword>
<dbReference type="InterPro" id="IPR009014">
    <property type="entry name" value="Transketo_C/PFOR_II"/>
</dbReference>
<keyword evidence="8" id="KW-0496">Mitochondrion</keyword>
<dbReference type="GO" id="GO:0005739">
    <property type="term" value="C:mitochondrion"/>
    <property type="evidence" value="ECO:0007669"/>
    <property type="project" value="UniProtKB-SubCell"/>
</dbReference>
<proteinExistence type="predicted"/>
<dbReference type="InterPro" id="IPR005475">
    <property type="entry name" value="Transketolase-like_Pyr-bd"/>
</dbReference>
<dbReference type="GO" id="GO:0006086">
    <property type="term" value="P:pyruvate decarboxylation to acetyl-CoA"/>
    <property type="evidence" value="ECO:0007669"/>
    <property type="project" value="InterPro"/>
</dbReference>
<dbReference type="InterPro" id="IPR027110">
    <property type="entry name" value="PDHB_mito-type"/>
</dbReference>
<dbReference type="AlphaFoldDB" id="A0A316Z9L8"/>
<evidence type="ECO:0000256" key="5">
    <source>
        <dbReference type="ARBA" id="ARBA00022958"/>
    </source>
</evidence>
<dbReference type="Gene3D" id="3.40.50.920">
    <property type="match status" value="1"/>
</dbReference>
<dbReference type="Pfam" id="PF02780">
    <property type="entry name" value="Transketolase_C"/>
    <property type="match status" value="1"/>
</dbReference>
<name>A0A316Z9L8_9BASI</name>
<dbReference type="PANTHER" id="PTHR11624">
    <property type="entry name" value="DEHYDROGENASE RELATED"/>
    <property type="match status" value="1"/>
</dbReference>
<dbReference type="CDD" id="cd07036">
    <property type="entry name" value="TPP_PYR_E1-PDHc-beta_like"/>
    <property type="match status" value="1"/>
</dbReference>
<dbReference type="STRING" id="58919.A0A316Z9L8"/>
<dbReference type="RefSeq" id="XP_025598560.1">
    <property type="nucleotide sequence ID" value="XM_025742370.1"/>
</dbReference>
<dbReference type="SUPFAM" id="SSF52922">
    <property type="entry name" value="TK C-terminal domain-like"/>
    <property type="match status" value="1"/>
</dbReference>
<evidence type="ECO:0000256" key="9">
    <source>
        <dbReference type="ARBA" id="ARBA00023317"/>
    </source>
</evidence>
<feature type="domain" description="Transketolase-like pyrimidine-binding" evidence="11">
    <location>
        <begin position="45"/>
        <end position="220"/>
    </location>
</feature>
<evidence type="ECO:0000256" key="1">
    <source>
        <dbReference type="ARBA" id="ARBA00001964"/>
    </source>
</evidence>
<dbReference type="PANTHER" id="PTHR11624:SF96">
    <property type="entry name" value="PYRUVATE DEHYDROGENASE E1 COMPONENT SUBUNIT BETA, MITOCHONDRIAL"/>
    <property type="match status" value="1"/>
</dbReference>
<evidence type="ECO:0000256" key="3">
    <source>
        <dbReference type="ARBA" id="ARBA00022723"/>
    </source>
</evidence>
<comment type="cofactor">
    <cofactor evidence="1 10">
        <name>thiamine diphosphate</name>
        <dbReference type="ChEBI" id="CHEBI:58937"/>
    </cofactor>
</comment>
<evidence type="ECO:0000256" key="4">
    <source>
        <dbReference type="ARBA" id="ARBA00022946"/>
    </source>
</evidence>
<keyword evidence="3" id="KW-0479">Metal-binding</keyword>
<keyword evidence="5" id="KW-0630">Potassium</keyword>
<dbReference type="GeneID" id="37269914"/>
<dbReference type="Proteomes" id="UP000245946">
    <property type="component" value="Unassembled WGS sequence"/>
</dbReference>
<keyword evidence="13" id="KW-1185">Reference proteome</keyword>
<dbReference type="NCBIfam" id="NF006667">
    <property type="entry name" value="PRK09212.1"/>
    <property type="match status" value="1"/>
</dbReference>
<evidence type="ECO:0000259" key="11">
    <source>
        <dbReference type="SMART" id="SM00861"/>
    </source>
</evidence>
<comment type="function">
    <text evidence="10">The pyruvate dehydrogenase complex catalyzes the overall conversion of pyruvate to acetyl-CoA and CO2.</text>
</comment>
<dbReference type="Gene3D" id="3.40.50.970">
    <property type="match status" value="1"/>
</dbReference>
<evidence type="ECO:0000256" key="7">
    <source>
        <dbReference type="ARBA" id="ARBA00023052"/>
    </source>
</evidence>
<dbReference type="FunFam" id="3.40.50.970:FF:000006">
    <property type="entry name" value="Pyruvate dehydrogenase E1 component subunit beta"/>
    <property type="match status" value="1"/>
</dbReference>
<evidence type="ECO:0000256" key="2">
    <source>
        <dbReference type="ARBA" id="ARBA00004173"/>
    </source>
</evidence>
<dbReference type="SUPFAM" id="SSF52518">
    <property type="entry name" value="Thiamin diphosphate-binding fold (THDP-binding)"/>
    <property type="match status" value="1"/>
</dbReference>
<dbReference type="GO" id="GO:0046872">
    <property type="term" value="F:metal ion binding"/>
    <property type="evidence" value="ECO:0007669"/>
    <property type="project" value="UniProtKB-KW"/>
</dbReference>
<organism evidence="12 13">
    <name type="scientific">Tilletiopsis washingtonensis</name>
    <dbReference type="NCBI Taxonomy" id="58919"/>
    <lineage>
        <taxon>Eukaryota</taxon>
        <taxon>Fungi</taxon>
        <taxon>Dikarya</taxon>
        <taxon>Basidiomycota</taxon>
        <taxon>Ustilaginomycotina</taxon>
        <taxon>Exobasidiomycetes</taxon>
        <taxon>Entylomatales</taxon>
        <taxon>Entylomatales incertae sedis</taxon>
        <taxon>Tilletiopsis</taxon>
    </lineage>
</organism>
<dbReference type="GO" id="GO:0004739">
    <property type="term" value="F:pyruvate dehydrogenase (acetyl-transferring) activity"/>
    <property type="evidence" value="ECO:0007669"/>
    <property type="project" value="UniProtKB-UniRule"/>
</dbReference>
<evidence type="ECO:0000256" key="8">
    <source>
        <dbReference type="ARBA" id="ARBA00023128"/>
    </source>
</evidence>
<dbReference type="FunFam" id="3.40.50.920:FF:000001">
    <property type="entry name" value="Pyruvate dehydrogenase E1 beta subunit"/>
    <property type="match status" value="1"/>
</dbReference>
<comment type="subcellular location">
    <subcellularLocation>
        <location evidence="2">Mitochondrion</location>
    </subcellularLocation>
</comment>
<dbReference type="InterPro" id="IPR033248">
    <property type="entry name" value="Transketolase_C"/>
</dbReference>
<evidence type="ECO:0000313" key="13">
    <source>
        <dbReference type="Proteomes" id="UP000245946"/>
    </source>
</evidence>
<dbReference type="OrthoDB" id="10266385at2759"/>
<dbReference type="EC" id="1.2.4.1" evidence="10"/>
<dbReference type="EMBL" id="KZ819292">
    <property type="protein sequence ID" value="PWN98281.1"/>
    <property type="molecule type" value="Genomic_DNA"/>
</dbReference>
<evidence type="ECO:0000313" key="12">
    <source>
        <dbReference type="EMBL" id="PWN98281.1"/>
    </source>
</evidence>
<dbReference type="NCBIfam" id="NF008854">
    <property type="entry name" value="PRK11892.1"/>
    <property type="match status" value="1"/>
</dbReference>
<keyword evidence="9 10" id="KW-0670">Pyruvate</keyword>
<evidence type="ECO:0000256" key="6">
    <source>
        <dbReference type="ARBA" id="ARBA00023002"/>
    </source>
</evidence>
<dbReference type="SMART" id="SM00861">
    <property type="entry name" value="Transket_pyr"/>
    <property type="match status" value="1"/>
</dbReference>